<keyword evidence="2" id="KW-1185">Reference proteome</keyword>
<dbReference type="EMBL" id="JAPDHZ010000002">
    <property type="protein sequence ID" value="MDG0790403.1"/>
    <property type="molecule type" value="Genomic_DNA"/>
</dbReference>
<keyword evidence="1" id="KW-0808">Transferase</keyword>
<dbReference type="Proteomes" id="UP001153387">
    <property type="component" value="Unassembled WGS sequence"/>
</dbReference>
<dbReference type="SUPFAM" id="SSF52540">
    <property type="entry name" value="P-loop containing nucleoside triphosphate hydrolases"/>
    <property type="match status" value="1"/>
</dbReference>
<name>A0A9X4KE74_9BACL</name>
<accession>A0A9X4KE74</accession>
<dbReference type="RefSeq" id="WP_277564238.1">
    <property type="nucleotide sequence ID" value="NZ_JAPDHZ010000002.1"/>
</dbReference>
<dbReference type="AlphaFoldDB" id="A0A9X4KE74"/>
<dbReference type="GO" id="GO:0009236">
    <property type="term" value="P:cobalamin biosynthetic process"/>
    <property type="evidence" value="ECO:0007669"/>
    <property type="project" value="InterPro"/>
</dbReference>
<dbReference type="GO" id="GO:0016779">
    <property type="term" value="F:nucleotidyltransferase activity"/>
    <property type="evidence" value="ECO:0007669"/>
    <property type="project" value="UniProtKB-KW"/>
</dbReference>
<dbReference type="GO" id="GO:0043752">
    <property type="term" value="F:adenosylcobinamide kinase activity"/>
    <property type="evidence" value="ECO:0007669"/>
    <property type="project" value="InterPro"/>
</dbReference>
<comment type="caution">
    <text evidence="1">The sequence shown here is derived from an EMBL/GenBank/DDBJ whole genome shotgun (WGS) entry which is preliminary data.</text>
</comment>
<dbReference type="InterPro" id="IPR003203">
    <property type="entry name" value="CobU/CobP"/>
</dbReference>
<evidence type="ECO:0000313" key="2">
    <source>
        <dbReference type="Proteomes" id="UP001153387"/>
    </source>
</evidence>
<keyword evidence="1" id="KW-0418">Kinase</keyword>
<protein>
    <submittedName>
        <fullName evidence="1">Bifunctional adenosylcobinamide kinase/adenosylcobinamide-phosphate guanylyltransferase</fullName>
    </submittedName>
</protein>
<gene>
    <name evidence="1" type="ORF">OMP38_05740</name>
</gene>
<dbReference type="Pfam" id="PF02283">
    <property type="entry name" value="CobU"/>
    <property type="match status" value="1"/>
</dbReference>
<sequence>MLLLVTGGTGSGKSAYARLLAESLGREAIGFTCPAWPVLGVCESDDTGAASVEPAASAFAGAKHAPGRRGFAWTQLPADGACAQALTRVNLDSNPYRAERRALVLDSLSGWLRHRVLEARAGEGDERQAAAEAGKLLGALLEFEGVVIVVTEEAAAGLVADPRERTYIKLLAESNRRLAAASHTIYRLSFGIAEAIRGERI</sequence>
<dbReference type="Gene3D" id="3.40.50.300">
    <property type="entry name" value="P-loop containing nucleotide triphosphate hydrolases"/>
    <property type="match status" value="1"/>
</dbReference>
<evidence type="ECO:0000313" key="1">
    <source>
        <dbReference type="EMBL" id="MDG0790403.1"/>
    </source>
</evidence>
<dbReference type="GO" id="GO:0000166">
    <property type="term" value="F:nucleotide binding"/>
    <property type="evidence" value="ECO:0007669"/>
    <property type="project" value="InterPro"/>
</dbReference>
<proteinExistence type="predicted"/>
<keyword evidence="1" id="KW-0548">Nucleotidyltransferase</keyword>
<reference evidence="1 2" key="1">
    <citation type="submission" date="2022-10" db="EMBL/GenBank/DDBJ databases">
        <title>Comparative genomic analysis of Cohnella hashimotonis sp. nov., isolated from the International Space Station.</title>
        <authorList>
            <person name="Simpson A."/>
            <person name="Venkateswaran K."/>
        </authorList>
    </citation>
    <scope>NUCLEOTIDE SEQUENCE [LARGE SCALE GENOMIC DNA]</scope>
    <source>
        <strain evidence="1 2">DSM 18997</strain>
    </source>
</reference>
<dbReference type="InterPro" id="IPR027417">
    <property type="entry name" value="P-loop_NTPase"/>
</dbReference>
<organism evidence="1 2">
    <name type="scientific">Cohnella ginsengisoli</name>
    <dbReference type="NCBI Taxonomy" id="425004"/>
    <lineage>
        <taxon>Bacteria</taxon>
        <taxon>Bacillati</taxon>
        <taxon>Bacillota</taxon>
        <taxon>Bacilli</taxon>
        <taxon>Bacillales</taxon>
        <taxon>Paenibacillaceae</taxon>
        <taxon>Cohnella</taxon>
    </lineage>
</organism>